<dbReference type="AlphaFoldDB" id="A0A8H5B8Z8"/>
<dbReference type="Proteomes" id="UP000567179">
    <property type="component" value="Unassembled WGS sequence"/>
</dbReference>
<dbReference type="InterPro" id="IPR058518">
    <property type="entry name" value="DUF8205"/>
</dbReference>
<feature type="domain" description="DUF8205" evidence="1">
    <location>
        <begin position="23"/>
        <end position="164"/>
    </location>
</feature>
<evidence type="ECO:0000313" key="2">
    <source>
        <dbReference type="EMBL" id="KAF5317827.1"/>
    </source>
</evidence>
<protein>
    <recommendedName>
        <fullName evidence="1">DUF8205 domain-containing protein</fullName>
    </recommendedName>
</protein>
<keyword evidence="3" id="KW-1185">Reference proteome</keyword>
<dbReference type="OrthoDB" id="5231159at2759"/>
<sequence>MICSPNARKTIMQYSFQLVEPDYELSKYLRMSIVKEFSISTENMAAMARKPLFVQMNVGVEPLDVSEIFRLHKGGHKSTWDYRGVKGVCQMQHIIAIDRLPRHFRFDLEDWLPDWTTEREKADNNGGAHVPVVLFMFVDGFGEQRYSCTLQLSAYDIQEAHSFCVNALEDVYPIADPNFPNLRDRRSSDVDVGKILK</sequence>
<dbReference type="EMBL" id="JAACJJ010000032">
    <property type="protein sequence ID" value="KAF5317827.1"/>
    <property type="molecule type" value="Genomic_DNA"/>
</dbReference>
<accession>A0A8H5B8Z8</accession>
<dbReference type="Pfam" id="PF26632">
    <property type="entry name" value="DUF8205"/>
    <property type="match status" value="1"/>
</dbReference>
<name>A0A8H5B8Z8_9AGAR</name>
<evidence type="ECO:0000313" key="3">
    <source>
        <dbReference type="Proteomes" id="UP000567179"/>
    </source>
</evidence>
<organism evidence="2 3">
    <name type="scientific">Psilocybe cf. subviscida</name>
    <dbReference type="NCBI Taxonomy" id="2480587"/>
    <lineage>
        <taxon>Eukaryota</taxon>
        <taxon>Fungi</taxon>
        <taxon>Dikarya</taxon>
        <taxon>Basidiomycota</taxon>
        <taxon>Agaricomycotina</taxon>
        <taxon>Agaricomycetes</taxon>
        <taxon>Agaricomycetidae</taxon>
        <taxon>Agaricales</taxon>
        <taxon>Agaricineae</taxon>
        <taxon>Strophariaceae</taxon>
        <taxon>Psilocybe</taxon>
    </lineage>
</organism>
<comment type="caution">
    <text evidence="2">The sequence shown here is derived from an EMBL/GenBank/DDBJ whole genome shotgun (WGS) entry which is preliminary data.</text>
</comment>
<reference evidence="2 3" key="1">
    <citation type="journal article" date="2020" name="ISME J.">
        <title>Uncovering the hidden diversity of litter-decomposition mechanisms in mushroom-forming fungi.</title>
        <authorList>
            <person name="Floudas D."/>
            <person name="Bentzer J."/>
            <person name="Ahren D."/>
            <person name="Johansson T."/>
            <person name="Persson P."/>
            <person name="Tunlid A."/>
        </authorList>
    </citation>
    <scope>NUCLEOTIDE SEQUENCE [LARGE SCALE GENOMIC DNA]</scope>
    <source>
        <strain evidence="2 3">CBS 101986</strain>
    </source>
</reference>
<gene>
    <name evidence="2" type="ORF">D9619_012637</name>
</gene>
<evidence type="ECO:0000259" key="1">
    <source>
        <dbReference type="Pfam" id="PF26632"/>
    </source>
</evidence>
<proteinExistence type="predicted"/>